<comment type="similarity">
    <text evidence="1 3">Belongs to the short-chain dehydrogenases/reductases (SDR) family.</text>
</comment>
<dbReference type="CDD" id="cd05233">
    <property type="entry name" value="SDR_c"/>
    <property type="match status" value="1"/>
</dbReference>
<dbReference type="Pfam" id="PF00106">
    <property type="entry name" value="adh_short"/>
    <property type="match status" value="1"/>
</dbReference>
<dbReference type="PIRSF" id="PIRSF000126">
    <property type="entry name" value="11-beta-HSD1"/>
    <property type="match status" value="1"/>
</dbReference>
<dbReference type="RefSeq" id="WP_139696751.1">
    <property type="nucleotide sequence ID" value="NZ_CP074074.1"/>
</dbReference>
<evidence type="ECO:0000313" key="4">
    <source>
        <dbReference type="EMBL" id="TNJ44684.1"/>
    </source>
</evidence>
<dbReference type="Proteomes" id="UP000308713">
    <property type="component" value="Unassembled WGS sequence"/>
</dbReference>
<dbReference type="AlphaFoldDB" id="A0A5C4SL71"/>
<dbReference type="Gene3D" id="3.40.50.720">
    <property type="entry name" value="NAD(P)-binding Rossmann-like Domain"/>
    <property type="match status" value="1"/>
</dbReference>
<dbReference type="InterPro" id="IPR002347">
    <property type="entry name" value="SDR_fam"/>
</dbReference>
<organism evidence="4 5">
    <name type="scientific">Allotamlana fucoidanivorans</name>
    <dbReference type="NCBI Taxonomy" id="2583814"/>
    <lineage>
        <taxon>Bacteria</taxon>
        <taxon>Pseudomonadati</taxon>
        <taxon>Bacteroidota</taxon>
        <taxon>Flavobacteriia</taxon>
        <taxon>Flavobacteriales</taxon>
        <taxon>Flavobacteriaceae</taxon>
        <taxon>Allotamlana</taxon>
    </lineage>
</organism>
<dbReference type="PRINTS" id="PR00080">
    <property type="entry name" value="SDRFAMILY"/>
</dbReference>
<keyword evidence="5" id="KW-1185">Reference proteome</keyword>
<dbReference type="InterPro" id="IPR036291">
    <property type="entry name" value="NAD(P)-bd_dom_sf"/>
</dbReference>
<dbReference type="InterPro" id="IPR020904">
    <property type="entry name" value="Sc_DH/Rdtase_CS"/>
</dbReference>
<dbReference type="GO" id="GO:0016020">
    <property type="term" value="C:membrane"/>
    <property type="evidence" value="ECO:0007669"/>
    <property type="project" value="TreeGrafter"/>
</dbReference>
<gene>
    <name evidence="4" type="ORF">FGF67_08570</name>
</gene>
<dbReference type="EMBL" id="VDCS01000007">
    <property type="protein sequence ID" value="TNJ44684.1"/>
    <property type="molecule type" value="Genomic_DNA"/>
</dbReference>
<evidence type="ECO:0000256" key="3">
    <source>
        <dbReference type="RuleBase" id="RU000363"/>
    </source>
</evidence>
<accession>A0A5C4SL71</accession>
<evidence type="ECO:0000256" key="2">
    <source>
        <dbReference type="ARBA" id="ARBA00023002"/>
    </source>
</evidence>
<name>A0A5C4SL71_9FLAO</name>
<dbReference type="SUPFAM" id="SSF51735">
    <property type="entry name" value="NAD(P)-binding Rossmann-fold domains"/>
    <property type="match status" value="1"/>
</dbReference>
<sequence>MKAYTLITGASQGLGKSIALEFAKRNMNLVLVALPKSGLPELSKFIKENMYVEVHYIEIDLSTVDSCYAISEYITTHNLPIKNLVNNAGVLSRGLFDNLDEAFILKQIAVNVTTPTLLIKLLLNNMKSVAPASILNISSMASFFALPKKQVYGATKAYLTSFSKSLRKELKTTNISVTTICPGGLNTTTRLCYQNRIVSWVTRKTVLNPEDASKIAIEAMLRKQRLIVPGFVNKCLMILDKLLPEFIKDKLAEKELNKFPKAA</sequence>
<dbReference type="OrthoDB" id="9808814at2"/>
<dbReference type="PROSITE" id="PS00061">
    <property type="entry name" value="ADH_SHORT"/>
    <property type="match status" value="1"/>
</dbReference>
<proteinExistence type="inferred from homology"/>
<keyword evidence="2" id="KW-0560">Oxidoreductase</keyword>
<dbReference type="PRINTS" id="PR00081">
    <property type="entry name" value="GDHRDH"/>
</dbReference>
<comment type="caution">
    <text evidence="4">The sequence shown here is derived from an EMBL/GenBank/DDBJ whole genome shotgun (WGS) entry which is preliminary data.</text>
</comment>
<protein>
    <submittedName>
        <fullName evidence="4">SDR family NAD(P)-dependent oxidoreductase</fullName>
    </submittedName>
</protein>
<dbReference type="PANTHER" id="PTHR44196">
    <property type="entry name" value="DEHYDROGENASE/REDUCTASE SDR FAMILY MEMBER 7B"/>
    <property type="match status" value="1"/>
</dbReference>
<reference evidence="4 5" key="1">
    <citation type="submission" date="2019-05" db="EMBL/GenBank/DDBJ databases">
        <title>Tamlana fucoidanivorans sp. nov., isolated from the surface of algae collected from Fujian province in China.</title>
        <authorList>
            <person name="Li J."/>
        </authorList>
    </citation>
    <scope>NUCLEOTIDE SEQUENCE [LARGE SCALE GENOMIC DNA]</scope>
    <source>
        <strain evidence="4 5">CW2-9</strain>
    </source>
</reference>
<evidence type="ECO:0000256" key="1">
    <source>
        <dbReference type="ARBA" id="ARBA00006484"/>
    </source>
</evidence>
<dbReference type="GO" id="GO:0016491">
    <property type="term" value="F:oxidoreductase activity"/>
    <property type="evidence" value="ECO:0007669"/>
    <property type="project" value="UniProtKB-KW"/>
</dbReference>
<dbReference type="PANTHER" id="PTHR44196:SF2">
    <property type="entry name" value="SHORT-CHAIN DEHYDROGENASE-RELATED"/>
    <property type="match status" value="1"/>
</dbReference>
<evidence type="ECO:0000313" key="5">
    <source>
        <dbReference type="Proteomes" id="UP000308713"/>
    </source>
</evidence>